<dbReference type="Proteomes" id="UP000680206">
    <property type="component" value="Unassembled WGS sequence"/>
</dbReference>
<protein>
    <submittedName>
        <fullName evidence="1">Uncharacterized protein</fullName>
    </submittedName>
</protein>
<gene>
    <name evidence="1" type="ORF">J4709_43690</name>
</gene>
<evidence type="ECO:0000313" key="2">
    <source>
        <dbReference type="Proteomes" id="UP000680206"/>
    </source>
</evidence>
<dbReference type="RefSeq" id="WP_208251021.1">
    <property type="nucleotide sequence ID" value="NZ_JAGEPF010000035.1"/>
</dbReference>
<sequence length="120" mass="13449">MTVNLTTLPPGPRSLDDRSCWAYLFLNSLRETIPAEHDAEQILAKAAEQAEDLHHRIHIAPLDARLEMEFIGSVMAAEVEARRSLESAALEDCQAQYLKQLVAACWAAALNWCVPVEHQR</sequence>
<evidence type="ECO:0000313" key="1">
    <source>
        <dbReference type="EMBL" id="MBO2464496.1"/>
    </source>
</evidence>
<organism evidence="1 2">
    <name type="scientific">Actinomadura violacea</name>
    <dbReference type="NCBI Taxonomy" id="2819934"/>
    <lineage>
        <taxon>Bacteria</taxon>
        <taxon>Bacillati</taxon>
        <taxon>Actinomycetota</taxon>
        <taxon>Actinomycetes</taxon>
        <taxon>Streptosporangiales</taxon>
        <taxon>Thermomonosporaceae</taxon>
        <taxon>Actinomadura</taxon>
    </lineage>
</organism>
<accession>A0ABS3S6I5</accession>
<comment type="caution">
    <text evidence="1">The sequence shown here is derived from an EMBL/GenBank/DDBJ whole genome shotgun (WGS) entry which is preliminary data.</text>
</comment>
<proteinExistence type="predicted"/>
<reference evidence="1 2" key="1">
    <citation type="submission" date="2021-03" db="EMBL/GenBank/DDBJ databases">
        <title>Actinomadura violae sp. nov., isolated from lichen in Thailand.</title>
        <authorList>
            <person name="Kanchanasin P."/>
            <person name="Saeng-In P."/>
            <person name="Phongsopitanun W."/>
            <person name="Yuki M."/>
            <person name="Kudo T."/>
            <person name="Ohkuma M."/>
            <person name="Tanasupawat S."/>
        </authorList>
    </citation>
    <scope>NUCLEOTIDE SEQUENCE [LARGE SCALE GENOMIC DNA]</scope>
    <source>
        <strain evidence="1 2">LCR2-06</strain>
    </source>
</reference>
<dbReference type="EMBL" id="JAGEPF010000035">
    <property type="protein sequence ID" value="MBO2464496.1"/>
    <property type="molecule type" value="Genomic_DNA"/>
</dbReference>
<keyword evidence="2" id="KW-1185">Reference proteome</keyword>
<name>A0ABS3S6I5_9ACTN</name>